<reference evidence="8 9" key="1">
    <citation type="submission" date="2025-04" db="UniProtKB">
        <authorList>
            <consortium name="RefSeq"/>
        </authorList>
    </citation>
    <scope>IDENTIFICATION</scope>
    <source>
        <tissue evidence="8 9">Gonads</tissue>
    </source>
</reference>
<comment type="subcellular location">
    <subcellularLocation>
        <location evidence="1">Mitochondrion membrane</location>
        <topology evidence="1">Multi-pass membrane protein</topology>
    </subcellularLocation>
</comment>
<keyword evidence="3 6" id="KW-1133">Transmembrane helix</keyword>
<evidence type="ECO:0000256" key="2">
    <source>
        <dbReference type="ARBA" id="ARBA00022692"/>
    </source>
</evidence>
<dbReference type="GeneID" id="115891703"/>
<evidence type="ECO:0000313" key="7">
    <source>
        <dbReference type="Proteomes" id="UP000504635"/>
    </source>
</evidence>
<evidence type="ECO:0000313" key="8">
    <source>
        <dbReference type="RefSeq" id="XP_030768107.1"/>
    </source>
</evidence>
<evidence type="ECO:0000256" key="4">
    <source>
        <dbReference type="ARBA" id="ARBA00023128"/>
    </source>
</evidence>
<keyword evidence="5 6" id="KW-0472">Membrane</keyword>
<feature type="transmembrane region" description="Helical" evidence="6">
    <location>
        <begin position="45"/>
        <end position="65"/>
    </location>
</feature>
<gene>
    <name evidence="8 9" type="primary">LOC115891703</name>
</gene>
<proteinExistence type="predicted"/>
<keyword evidence="7" id="KW-1185">Reference proteome</keyword>
<dbReference type="PANTHER" id="PTHR16296">
    <property type="entry name" value="UNCHARACTERIZED HYPOTHALAMUS PROTEIN HT007"/>
    <property type="match status" value="1"/>
</dbReference>
<dbReference type="RefSeq" id="XP_030768113.1">
    <property type="nucleotide sequence ID" value="XM_030912253.1"/>
</dbReference>
<protein>
    <submittedName>
        <fullName evidence="8 9">Uncharacterized protein LOC115891703</fullName>
    </submittedName>
</protein>
<evidence type="ECO:0000256" key="5">
    <source>
        <dbReference type="ARBA" id="ARBA00023136"/>
    </source>
</evidence>
<sequence>MSFGRASSKDLPKDAKVLTEEQALGFQIEIIKKWPSRLEVAALRYGPFLLGAASVYTGVFLNSHFRKKLMLFHYGKLSTYLPIVVLPAASSLLYHYEFVLKDIVLMKTPCPTCIELRSAAFQALFGVIFPLILAPLGCAAVSQRYKTYYLPDPKNDPKLAFNEFKSFFKPISKKVWYMFLAHAFLGSALSYFEIRDIININKKLSIPEDELLSE</sequence>
<feature type="transmembrane region" description="Helical" evidence="6">
    <location>
        <begin position="77"/>
        <end position="96"/>
    </location>
</feature>
<evidence type="ECO:0000256" key="1">
    <source>
        <dbReference type="ARBA" id="ARBA00004225"/>
    </source>
</evidence>
<evidence type="ECO:0000313" key="9">
    <source>
        <dbReference type="RefSeq" id="XP_030768113.1"/>
    </source>
</evidence>
<dbReference type="OrthoDB" id="6234762at2759"/>
<dbReference type="KEGG" id="soy:115891703"/>
<name>A0A6J2YVG9_SITOR</name>
<evidence type="ECO:0000256" key="3">
    <source>
        <dbReference type="ARBA" id="ARBA00022989"/>
    </source>
</evidence>
<dbReference type="GO" id="GO:0032981">
    <property type="term" value="P:mitochondrial respiratory chain complex I assembly"/>
    <property type="evidence" value="ECO:0007669"/>
    <property type="project" value="TreeGrafter"/>
</dbReference>
<dbReference type="Proteomes" id="UP000504635">
    <property type="component" value="Unplaced"/>
</dbReference>
<evidence type="ECO:0000256" key="6">
    <source>
        <dbReference type="SAM" id="Phobius"/>
    </source>
</evidence>
<dbReference type="GO" id="GO:0031966">
    <property type="term" value="C:mitochondrial membrane"/>
    <property type="evidence" value="ECO:0007669"/>
    <property type="project" value="UniProtKB-SubCell"/>
</dbReference>
<keyword evidence="4" id="KW-0496">Mitochondrion</keyword>
<organism evidence="7 9">
    <name type="scientific">Sitophilus oryzae</name>
    <name type="common">Rice weevil</name>
    <name type="synonym">Curculio oryzae</name>
    <dbReference type="NCBI Taxonomy" id="7048"/>
    <lineage>
        <taxon>Eukaryota</taxon>
        <taxon>Metazoa</taxon>
        <taxon>Ecdysozoa</taxon>
        <taxon>Arthropoda</taxon>
        <taxon>Hexapoda</taxon>
        <taxon>Insecta</taxon>
        <taxon>Pterygota</taxon>
        <taxon>Neoptera</taxon>
        <taxon>Endopterygota</taxon>
        <taxon>Coleoptera</taxon>
        <taxon>Polyphaga</taxon>
        <taxon>Cucujiformia</taxon>
        <taxon>Curculionidae</taxon>
        <taxon>Dryophthorinae</taxon>
        <taxon>Sitophilus</taxon>
    </lineage>
</organism>
<feature type="transmembrane region" description="Helical" evidence="6">
    <location>
        <begin position="175"/>
        <end position="192"/>
    </location>
</feature>
<dbReference type="InterPro" id="IPR009801">
    <property type="entry name" value="TMEM126"/>
</dbReference>
<dbReference type="RefSeq" id="XP_030768107.1">
    <property type="nucleotide sequence ID" value="XM_030912247.1"/>
</dbReference>
<keyword evidence="2 6" id="KW-0812">Transmembrane</keyword>
<dbReference type="AlphaFoldDB" id="A0A6J2YVG9"/>
<accession>A0A6J2YVG9</accession>
<dbReference type="Pfam" id="PF07114">
    <property type="entry name" value="TMEM126"/>
    <property type="match status" value="1"/>
</dbReference>
<dbReference type="PANTHER" id="PTHR16296:SF2">
    <property type="entry name" value="TRANSMEMBRANE PROTEIN 126A"/>
    <property type="match status" value="1"/>
</dbReference>
<feature type="transmembrane region" description="Helical" evidence="6">
    <location>
        <begin position="116"/>
        <end position="141"/>
    </location>
</feature>